<keyword evidence="3" id="KW-1185">Reference proteome</keyword>
<gene>
    <name evidence="2" type="primary">P3</name>
</gene>
<dbReference type="GeneID" id="80539551"/>
<feature type="region of interest" description="Disordered" evidence="1">
    <location>
        <begin position="221"/>
        <end position="241"/>
    </location>
</feature>
<sequence length="241" mass="27458">MPSTISYKVEAEVRTGADNNVVPLTKKFSLFQKMNYLMERNVRIRNLNLIYRPRTGSRGKGIIKASIIDNRIDPDLDDRVINMIEFDATQQMNANWSSLVWLPKSEFINTRDPPIICELELTECNLTAGYSVGHVTLVVEISASDGMEKFTYKNPTAKLQRNPYTLRAKDDIHFALRGDTPMSITEAPRSQSMRVPNRETPVVITRETLTEIAHQRVGDRRINNKGLRLPQNRSLEPGRSS</sequence>
<evidence type="ECO:0000313" key="3">
    <source>
        <dbReference type="Proteomes" id="UP000830604"/>
    </source>
</evidence>
<proteinExistence type="predicted"/>
<dbReference type="Proteomes" id="UP000830604">
    <property type="component" value="Segment"/>
</dbReference>
<feature type="compositionally biased region" description="Polar residues" evidence="1">
    <location>
        <begin position="231"/>
        <end position="241"/>
    </location>
</feature>
<organism evidence="2 3">
    <name type="scientific">chrysanthemum yellow dwarf associated virus</name>
    <dbReference type="NCBI Taxonomy" id="3070829"/>
    <lineage>
        <taxon>Viruses</taxon>
        <taxon>Riboviria</taxon>
        <taxon>Orthornavirae</taxon>
        <taxon>Negarnaviricota</taxon>
        <taxon>Haploviricotina</taxon>
        <taxon>Monjiviricetes</taxon>
        <taxon>Mononegavirales</taxon>
        <taxon>Rhabdoviridae</taxon>
        <taxon>Betarhabdovirinae</taxon>
        <taxon>Alphacytorhabdovirus</taxon>
        <taxon>Alphacytorhabdovirus alphachysanthemi</taxon>
        <taxon>Cytorhabdovirus chrysanthemi</taxon>
    </lineage>
</organism>
<dbReference type="KEGG" id="vg:80539551"/>
<accession>A0AAE7QP13</accession>
<dbReference type="RefSeq" id="YP_010800896.1">
    <property type="nucleotide sequence ID" value="NC_076914.1"/>
</dbReference>
<evidence type="ECO:0000313" key="2">
    <source>
        <dbReference type="EMBL" id="QRX38978.1"/>
    </source>
</evidence>
<name>A0AAE7QP13_9RHAB</name>
<protein>
    <submittedName>
        <fullName evidence="2">Movement protein</fullName>
    </submittedName>
</protein>
<reference evidence="2 3" key="1">
    <citation type="journal article" date="2021" name="Arch. Virol.">
        <title>Molecular characterization of a novel cytorhabdovirus associated with chrysanthemum yellow dwarf disease.</title>
        <authorList>
            <person name="Liu Q."/>
            <person name="Jin J."/>
            <person name="Yang L."/>
            <person name="Zhang S."/>
            <person name="Cao M."/>
        </authorList>
    </citation>
    <scope>NUCLEOTIDE SEQUENCE [LARGE SCALE GENOMIC DNA]</scope>
    <source>
        <strain evidence="2">Cq</strain>
    </source>
</reference>
<evidence type="ECO:0000256" key="1">
    <source>
        <dbReference type="SAM" id="MobiDB-lite"/>
    </source>
</evidence>
<dbReference type="EMBL" id="MW039593">
    <property type="protein sequence ID" value="QRX38978.1"/>
    <property type="molecule type" value="Viral_cRNA"/>
</dbReference>